<evidence type="ECO:0000259" key="2">
    <source>
        <dbReference type="Pfam" id="PF08268"/>
    </source>
</evidence>
<proteinExistence type="predicted"/>
<dbReference type="AlphaFoldDB" id="A0A1S4DI61"/>
<evidence type="ECO:0000313" key="3">
    <source>
        <dbReference type="RefSeq" id="XP_016513090.1"/>
    </source>
</evidence>
<dbReference type="SUPFAM" id="SSF81383">
    <property type="entry name" value="F-box domain"/>
    <property type="match status" value="1"/>
</dbReference>
<organism evidence="3">
    <name type="scientific">Nicotiana tabacum</name>
    <name type="common">Common tobacco</name>
    <dbReference type="NCBI Taxonomy" id="4097"/>
    <lineage>
        <taxon>Eukaryota</taxon>
        <taxon>Viridiplantae</taxon>
        <taxon>Streptophyta</taxon>
        <taxon>Embryophyta</taxon>
        <taxon>Tracheophyta</taxon>
        <taxon>Spermatophyta</taxon>
        <taxon>Magnoliopsida</taxon>
        <taxon>eudicotyledons</taxon>
        <taxon>Gunneridae</taxon>
        <taxon>Pentapetalae</taxon>
        <taxon>asterids</taxon>
        <taxon>lamiids</taxon>
        <taxon>Solanales</taxon>
        <taxon>Solanaceae</taxon>
        <taxon>Nicotianoideae</taxon>
        <taxon>Nicotianeae</taxon>
        <taxon>Nicotiana</taxon>
    </lineage>
</organism>
<dbReference type="NCBIfam" id="TIGR01640">
    <property type="entry name" value="F_box_assoc_1"/>
    <property type="match status" value="1"/>
</dbReference>
<dbReference type="KEGG" id="nta:107830119"/>
<dbReference type="OrthoDB" id="1289418at2759"/>
<dbReference type="InterPro" id="IPR001810">
    <property type="entry name" value="F-box_dom"/>
</dbReference>
<feature type="domain" description="F-box" evidence="1">
    <location>
        <begin position="7"/>
        <end position="33"/>
    </location>
</feature>
<dbReference type="Pfam" id="PF00646">
    <property type="entry name" value="F-box"/>
    <property type="match status" value="1"/>
</dbReference>
<evidence type="ECO:0000259" key="1">
    <source>
        <dbReference type="Pfam" id="PF00646"/>
    </source>
</evidence>
<dbReference type="Pfam" id="PF08268">
    <property type="entry name" value="FBA_3"/>
    <property type="match status" value="1"/>
</dbReference>
<sequence>MEKHCVDDIVFQILTWLPTKSLMRFKCVSKTWNIQHDPDFVKLHNARPSTTRLLLFEVEVCPRREDDLSIKKKRPELERFSVQLLAPRHYFNYYQMSVCSNYCNGLVCLYSFKDTQTYLYSVTTGEIKALPFSMNQEIQAQYPLDPQLFLGFDSITEKYKLLHIFVGKNNGNRVIKTRIRTLGIDSSWRKFHMPSNCFLKPKICIFLNGVIYSTDYSLNCICIYYFNFRTEKFGRLSPKYCSYIRLNKMQTALRGKLVIHCCFNHNGRRENRNLLYDDINNVFMKLKNSNYPNSQEKVALIEAERIDKMTLSDVLLAESIT</sequence>
<dbReference type="CDD" id="cd22157">
    <property type="entry name" value="F-box_AtFBW1-like"/>
    <property type="match status" value="1"/>
</dbReference>
<reference evidence="3" key="1">
    <citation type="submission" date="2025-08" db="UniProtKB">
        <authorList>
            <consortium name="RefSeq"/>
        </authorList>
    </citation>
    <scope>IDENTIFICATION</scope>
</reference>
<dbReference type="InterPro" id="IPR036047">
    <property type="entry name" value="F-box-like_dom_sf"/>
</dbReference>
<name>A0A1S4DI61_TOBAC</name>
<dbReference type="OMA" id="PYANIAF"/>
<feature type="domain" description="F-box associated beta-propeller type 3" evidence="2">
    <location>
        <begin position="93"/>
        <end position="261"/>
    </location>
</feature>
<dbReference type="STRING" id="4097.A0A1S4DI61"/>
<gene>
    <name evidence="3" type="primary">LOC107830119</name>
</gene>
<protein>
    <submittedName>
        <fullName evidence="3">F-box protein At1g32420</fullName>
    </submittedName>
</protein>
<dbReference type="PANTHER" id="PTHR31111:SF19">
    <property type="entry name" value="F-BOX DOMAIN-CONTAINING PROTEIN"/>
    <property type="match status" value="1"/>
</dbReference>
<accession>A0A1S4DI61</accession>
<dbReference type="RefSeq" id="XP_016513090.1">
    <property type="nucleotide sequence ID" value="XM_016657604.1"/>
</dbReference>
<dbReference type="Gene3D" id="1.20.1280.50">
    <property type="match status" value="1"/>
</dbReference>
<dbReference type="InterPro" id="IPR013187">
    <property type="entry name" value="F-box-assoc_dom_typ3"/>
</dbReference>
<dbReference type="PANTHER" id="PTHR31111">
    <property type="entry name" value="BNAA05G37150D PROTEIN-RELATED"/>
    <property type="match status" value="1"/>
</dbReference>
<dbReference type="PaxDb" id="4097-A0A1S4DI61"/>
<dbReference type="InterPro" id="IPR017451">
    <property type="entry name" value="F-box-assoc_interact_dom"/>
</dbReference>